<proteinExistence type="predicted"/>
<dbReference type="PANTHER" id="PTHR44936">
    <property type="entry name" value="SENSOR PROTEIN CREC"/>
    <property type="match status" value="1"/>
</dbReference>
<evidence type="ECO:0000256" key="10">
    <source>
        <dbReference type="ARBA" id="ARBA00022777"/>
    </source>
</evidence>
<dbReference type="CDD" id="cd00082">
    <property type="entry name" value="HisKA"/>
    <property type="match status" value="1"/>
</dbReference>
<dbReference type="SMART" id="SM00388">
    <property type="entry name" value="HisKA"/>
    <property type="match status" value="1"/>
</dbReference>
<dbReference type="SMART" id="SM00304">
    <property type="entry name" value="HAMP"/>
    <property type="match status" value="1"/>
</dbReference>
<dbReference type="SUPFAM" id="SSF47384">
    <property type="entry name" value="Homodimeric domain of signal transducing histidine kinase"/>
    <property type="match status" value="1"/>
</dbReference>
<feature type="transmembrane region" description="Helical" evidence="15">
    <location>
        <begin position="183"/>
        <end position="202"/>
    </location>
</feature>
<dbReference type="InterPro" id="IPR036097">
    <property type="entry name" value="HisK_dim/P_sf"/>
</dbReference>
<dbReference type="Pfam" id="PF00512">
    <property type="entry name" value="HisKA"/>
    <property type="match status" value="1"/>
</dbReference>
<evidence type="ECO:0000256" key="8">
    <source>
        <dbReference type="ARBA" id="ARBA00022692"/>
    </source>
</evidence>
<dbReference type="EC" id="2.7.13.3" evidence="3"/>
<dbReference type="PRINTS" id="PR00344">
    <property type="entry name" value="BCTRLSENSOR"/>
</dbReference>
<keyword evidence="14 15" id="KW-0472">Membrane</keyword>
<organism evidence="18 19">
    <name type="scientific">Hoeflea poritis</name>
    <dbReference type="NCBI Taxonomy" id="2993659"/>
    <lineage>
        <taxon>Bacteria</taxon>
        <taxon>Pseudomonadati</taxon>
        <taxon>Pseudomonadota</taxon>
        <taxon>Alphaproteobacteria</taxon>
        <taxon>Hyphomicrobiales</taxon>
        <taxon>Rhizobiaceae</taxon>
        <taxon>Hoeflea</taxon>
    </lineage>
</organism>
<evidence type="ECO:0000259" key="16">
    <source>
        <dbReference type="PROSITE" id="PS50109"/>
    </source>
</evidence>
<dbReference type="SUPFAM" id="SSF158472">
    <property type="entry name" value="HAMP domain-like"/>
    <property type="match status" value="1"/>
</dbReference>
<comment type="subcellular location">
    <subcellularLocation>
        <location evidence="2">Cell inner membrane</location>
        <topology evidence="2">Multi-pass membrane protein</topology>
    </subcellularLocation>
</comment>
<dbReference type="PROSITE" id="PS50109">
    <property type="entry name" value="HIS_KIN"/>
    <property type="match status" value="1"/>
</dbReference>
<keyword evidence="10" id="KW-0418">Kinase</keyword>
<name>A0ABT4VHQ4_9HYPH</name>
<keyword evidence="9" id="KW-0547">Nucleotide-binding</keyword>
<dbReference type="InterPro" id="IPR005467">
    <property type="entry name" value="His_kinase_dom"/>
</dbReference>
<keyword evidence="4" id="KW-1003">Cell membrane</keyword>
<keyword evidence="7" id="KW-0808">Transferase</keyword>
<protein>
    <recommendedName>
        <fullName evidence="3">histidine kinase</fullName>
        <ecNumber evidence="3">2.7.13.3</ecNumber>
    </recommendedName>
</protein>
<keyword evidence="6" id="KW-0597">Phosphoprotein</keyword>
<feature type="transmembrane region" description="Helical" evidence="15">
    <location>
        <begin position="13"/>
        <end position="36"/>
    </location>
</feature>
<accession>A0ABT4VHQ4</accession>
<keyword evidence="5" id="KW-0997">Cell inner membrane</keyword>
<evidence type="ECO:0000256" key="15">
    <source>
        <dbReference type="SAM" id="Phobius"/>
    </source>
</evidence>
<dbReference type="InterPro" id="IPR003594">
    <property type="entry name" value="HATPase_dom"/>
</dbReference>
<dbReference type="RefSeq" id="WP_271087769.1">
    <property type="nucleotide sequence ID" value="NZ_JAPJZH010000001.1"/>
</dbReference>
<evidence type="ECO:0000256" key="2">
    <source>
        <dbReference type="ARBA" id="ARBA00004429"/>
    </source>
</evidence>
<gene>
    <name evidence="18" type="ORF">OOZ53_02760</name>
</gene>
<evidence type="ECO:0000256" key="1">
    <source>
        <dbReference type="ARBA" id="ARBA00000085"/>
    </source>
</evidence>
<evidence type="ECO:0000256" key="11">
    <source>
        <dbReference type="ARBA" id="ARBA00022840"/>
    </source>
</evidence>
<evidence type="ECO:0000256" key="3">
    <source>
        <dbReference type="ARBA" id="ARBA00012438"/>
    </source>
</evidence>
<evidence type="ECO:0000256" key="12">
    <source>
        <dbReference type="ARBA" id="ARBA00022989"/>
    </source>
</evidence>
<dbReference type="Pfam" id="PF00672">
    <property type="entry name" value="HAMP"/>
    <property type="match status" value="1"/>
</dbReference>
<dbReference type="Pfam" id="PF02518">
    <property type="entry name" value="HATPase_c"/>
    <property type="match status" value="1"/>
</dbReference>
<dbReference type="Gene3D" id="1.10.287.130">
    <property type="match status" value="1"/>
</dbReference>
<comment type="catalytic activity">
    <reaction evidence="1">
        <text>ATP + protein L-histidine = ADP + protein N-phospho-L-histidine.</text>
        <dbReference type="EC" id="2.7.13.3"/>
    </reaction>
</comment>
<dbReference type="GO" id="GO:0005524">
    <property type="term" value="F:ATP binding"/>
    <property type="evidence" value="ECO:0007669"/>
    <property type="project" value="UniProtKB-KW"/>
</dbReference>
<dbReference type="SUPFAM" id="SSF55874">
    <property type="entry name" value="ATPase domain of HSP90 chaperone/DNA topoisomerase II/histidine kinase"/>
    <property type="match status" value="1"/>
</dbReference>
<dbReference type="Proteomes" id="UP001148313">
    <property type="component" value="Unassembled WGS sequence"/>
</dbReference>
<evidence type="ECO:0000256" key="14">
    <source>
        <dbReference type="ARBA" id="ARBA00023136"/>
    </source>
</evidence>
<reference evidence="18" key="1">
    <citation type="submission" date="2022-11" db="EMBL/GenBank/DDBJ databases">
        <title>Hoeflea poritis sp. nov., isolated from scleractinian coral Porites lutea.</title>
        <authorList>
            <person name="Zhang G."/>
            <person name="Wei Q."/>
            <person name="Cai L."/>
        </authorList>
    </citation>
    <scope>NUCLEOTIDE SEQUENCE</scope>
    <source>
        <strain evidence="18">E7-10</strain>
    </source>
</reference>
<keyword evidence="19" id="KW-1185">Reference proteome</keyword>
<dbReference type="SMART" id="SM00387">
    <property type="entry name" value="HATPase_c"/>
    <property type="match status" value="1"/>
</dbReference>
<evidence type="ECO:0000256" key="13">
    <source>
        <dbReference type="ARBA" id="ARBA00023012"/>
    </source>
</evidence>
<evidence type="ECO:0000256" key="7">
    <source>
        <dbReference type="ARBA" id="ARBA00022679"/>
    </source>
</evidence>
<dbReference type="InterPro" id="IPR003660">
    <property type="entry name" value="HAMP_dom"/>
</dbReference>
<dbReference type="InterPro" id="IPR004358">
    <property type="entry name" value="Sig_transdc_His_kin-like_C"/>
</dbReference>
<feature type="domain" description="HAMP" evidence="17">
    <location>
        <begin position="203"/>
        <end position="255"/>
    </location>
</feature>
<keyword evidence="12 15" id="KW-1133">Transmembrane helix</keyword>
<evidence type="ECO:0000256" key="9">
    <source>
        <dbReference type="ARBA" id="ARBA00022741"/>
    </source>
</evidence>
<evidence type="ECO:0000256" key="5">
    <source>
        <dbReference type="ARBA" id="ARBA00022519"/>
    </source>
</evidence>
<dbReference type="CDD" id="cd06225">
    <property type="entry name" value="HAMP"/>
    <property type="match status" value="1"/>
</dbReference>
<keyword evidence="8 15" id="KW-0812">Transmembrane</keyword>
<dbReference type="InterPro" id="IPR003661">
    <property type="entry name" value="HisK_dim/P_dom"/>
</dbReference>
<sequence length="468" mass="51752">MSWKHLSLLPRSLAGQLIGLILVAVVVSQIFTLWLFTDERRGALLELAGGRVVSRTAALVELLDDTPPELHEQIRRAASSPVSYFWISNRPALSKSGTSRTDLRIQQALAEEIGTDRAVRTQVGRNVEVPRYRHARQRADQAKKKPATRLVPLVVAMSVQLDNGRWLNMASSLDMQPNSLPRLFVSIALMGAAVIVIVAFTVRRLTKPLSNLAEAADQLGRGAEGLSVKEAGPHEVRSAIHAFNVMQERLMRYVQDRTRMLAAISHDLRTPITSLRIRAEFIEDEENRNRIIMTLDEMQRMVEATLALARDEARREEQSRVDLGEFLDAIVADYQDMDQPVRLEDGPGQGAHRVVVACRPIAMKRALRNLIDNAVRYGKEASIGYAADPKNVTITISDNGPGIPGDQLEEVFEPFLRLEDSRSEETGGIGLGLAIARSNIQAHGGTLKLENRKAGGLSAKVVLPRETV</sequence>
<evidence type="ECO:0000256" key="4">
    <source>
        <dbReference type="ARBA" id="ARBA00022475"/>
    </source>
</evidence>
<evidence type="ECO:0000313" key="18">
    <source>
        <dbReference type="EMBL" id="MDA4844249.1"/>
    </source>
</evidence>
<comment type="caution">
    <text evidence="18">The sequence shown here is derived from an EMBL/GenBank/DDBJ whole genome shotgun (WGS) entry which is preliminary data.</text>
</comment>
<dbReference type="Gene3D" id="3.30.565.10">
    <property type="entry name" value="Histidine kinase-like ATPase, C-terminal domain"/>
    <property type="match status" value="1"/>
</dbReference>
<evidence type="ECO:0000313" key="19">
    <source>
        <dbReference type="Proteomes" id="UP001148313"/>
    </source>
</evidence>
<dbReference type="PANTHER" id="PTHR44936:SF5">
    <property type="entry name" value="SENSOR HISTIDINE KINASE ENVZ"/>
    <property type="match status" value="1"/>
</dbReference>
<feature type="domain" description="Histidine kinase" evidence="16">
    <location>
        <begin position="263"/>
        <end position="467"/>
    </location>
</feature>
<dbReference type="InterPro" id="IPR036890">
    <property type="entry name" value="HATPase_C_sf"/>
</dbReference>
<dbReference type="EMBL" id="JAPJZH010000001">
    <property type="protein sequence ID" value="MDA4844249.1"/>
    <property type="molecule type" value="Genomic_DNA"/>
</dbReference>
<dbReference type="PROSITE" id="PS50885">
    <property type="entry name" value="HAMP"/>
    <property type="match status" value="1"/>
</dbReference>
<evidence type="ECO:0000259" key="17">
    <source>
        <dbReference type="PROSITE" id="PS50885"/>
    </source>
</evidence>
<keyword evidence="11 18" id="KW-0067">ATP-binding</keyword>
<keyword evidence="13" id="KW-0902">Two-component regulatory system</keyword>
<dbReference type="InterPro" id="IPR050980">
    <property type="entry name" value="2C_sensor_his_kinase"/>
</dbReference>
<evidence type="ECO:0000256" key="6">
    <source>
        <dbReference type="ARBA" id="ARBA00022553"/>
    </source>
</evidence>